<accession>A0A7S0DK82</accession>
<keyword evidence="2 5" id="KW-0812">Transmembrane</keyword>
<feature type="transmembrane region" description="Helical" evidence="5">
    <location>
        <begin position="109"/>
        <end position="129"/>
    </location>
</feature>
<gene>
    <name evidence="7" type="ORF">LAMO00422_LOCUS13892</name>
</gene>
<proteinExistence type="predicted"/>
<keyword evidence="4 5" id="KW-0472">Membrane</keyword>
<evidence type="ECO:0000256" key="3">
    <source>
        <dbReference type="ARBA" id="ARBA00022989"/>
    </source>
</evidence>
<dbReference type="InterPro" id="IPR013057">
    <property type="entry name" value="AA_transpt_TM"/>
</dbReference>
<feature type="transmembrane region" description="Helical" evidence="5">
    <location>
        <begin position="235"/>
        <end position="258"/>
    </location>
</feature>
<feature type="transmembrane region" description="Helical" evidence="5">
    <location>
        <begin position="346"/>
        <end position="370"/>
    </location>
</feature>
<feature type="transmembrane region" description="Helical" evidence="5">
    <location>
        <begin position="323"/>
        <end position="340"/>
    </location>
</feature>
<reference evidence="7" key="1">
    <citation type="submission" date="2021-01" db="EMBL/GenBank/DDBJ databases">
        <authorList>
            <person name="Corre E."/>
            <person name="Pelletier E."/>
            <person name="Niang G."/>
            <person name="Scheremetjew M."/>
            <person name="Finn R."/>
            <person name="Kale V."/>
            <person name="Holt S."/>
            <person name="Cochrane G."/>
            <person name="Meng A."/>
            <person name="Brown T."/>
            <person name="Cohen L."/>
        </authorList>
    </citation>
    <scope>NUCLEOTIDE SEQUENCE</scope>
    <source>
        <strain evidence="7">CCMP2058</strain>
    </source>
</reference>
<dbReference type="AlphaFoldDB" id="A0A7S0DK82"/>
<organism evidence="7">
    <name type="scientific">Amorphochlora amoebiformis</name>
    <dbReference type="NCBI Taxonomy" id="1561963"/>
    <lineage>
        <taxon>Eukaryota</taxon>
        <taxon>Sar</taxon>
        <taxon>Rhizaria</taxon>
        <taxon>Cercozoa</taxon>
        <taxon>Chlorarachniophyceae</taxon>
        <taxon>Amorphochlora</taxon>
    </lineage>
</organism>
<feature type="transmembrane region" description="Helical" evidence="5">
    <location>
        <begin position="161"/>
        <end position="182"/>
    </location>
</feature>
<evidence type="ECO:0000256" key="4">
    <source>
        <dbReference type="ARBA" id="ARBA00023136"/>
    </source>
</evidence>
<feature type="transmembrane region" description="Helical" evidence="5">
    <location>
        <begin position="390"/>
        <end position="409"/>
    </location>
</feature>
<dbReference type="Pfam" id="PF01490">
    <property type="entry name" value="Aa_trans"/>
    <property type="match status" value="1"/>
</dbReference>
<dbReference type="PANTHER" id="PTHR22950:SF349">
    <property type="entry name" value="AMINO ACID TRANSPORTER TRANSMEMBRANE DOMAIN-CONTAINING PROTEIN"/>
    <property type="match status" value="1"/>
</dbReference>
<keyword evidence="3 5" id="KW-1133">Transmembrane helix</keyword>
<evidence type="ECO:0000256" key="5">
    <source>
        <dbReference type="SAM" id="Phobius"/>
    </source>
</evidence>
<evidence type="ECO:0000256" key="1">
    <source>
        <dbReference type="ARBA" id="ARBA00004141"/>
    </source>
</evidence>
<dbReference type="PANTHER" id="PTHR22950">
    <property type="entry name" value="AMINO ACID TRANSPORTER"/>
    <property type="match status" value="1"/>
</dbReference>
<dbReference type="EMBL" id="HBEM01020310">
    <property type="protein sequence ID" value="CAD8454948.1"/>
    <property type="molecule type" value="Transcribed_RNA"/>
</dbReference>
<dbReference type="GO" id="GO:0015179">
    <property type="term" value="F:L-amino acid transmembrane transporter activity"/>
    <property type="evidence" value="ECO:0007669"/>
    <property type="project" value="TreeGrafter"/>
</dbReference>
<name>A0A7S0DK82_9EUKA</name>
<feature type="transmembrane region" description="Helical" evidence="5">
    <location>
        <begin position="55"/>
        <end position="76"/>
    </location>
</feature>
<evidence type="ECO:0000259" key="6">
    <source>
        <dbReference type="Pfam" id="PF01490"/>
    </source>
</evidence>
<dbReference type="GO" id="GO:0005774">
    <property type="term" value="C:vacuolar membrane"/>
    <property type="evidence" value="ECO:0007669"/>
    <property type="project" value="TreeGrafter"/>
</dbReference>
<comment type="subcellular location">
    <subcellularLocation>
        <location evidence="1">Membrane</location>
        <topology evidence="1">Multi-pass membrane protein</topology>
    </subcellularLocation>
</comment>
<feature type="domain" description="Amino acid transporter transmembrane" evidence="6">
    <location>
        <begin position="24"/>
        <end position="406"/>
    </location>
</feature>
<protein>
    <recommendedName>
        <fullName evidence="6">Amino acid transporter transmembrane domain-containing protein</fullName>
    </recommendedName>
</protein>
<feature type="transmembrane region" description="Helical" evidence="5">
    <location>
        <begin position="135"/>
        <end position="154"/>
    </location>
</feature>
<feature type="transmembrane region" description="Helical" evidence="5">
    <location>
        <begin position="202"/>
        <end position="223"/>
    </location>
</feature>
<sequence length="415" mass="44790">MTKEVDTEAAHLMSAFDAAPQQGTMTFWTTVVNTIKSIVGTGVLTLPFAIRSAGLIQGITAFCIVGCYSTYTMWVISECFRMKPNVGTYGQLCETALGYTGRVIGGINIILLEVLVGAGYLVFVGFNIASVAGRGVQEALVMLACVPIIGAFIFSKDVASLGFISSLGNFAIVASLTIIMGYAYLNTEGNGTYELYGDLGGLAVFLGSTVFMFSGHAEVIAIVKPMKQRSEYPKVLLLSVGTLFLIYAVFGIGVYLSFGEITDGLIFNNMSGFTVSVTKVFHSLAILFSIPVKLWPAFEALEVNILGENWQDNPEKCTKAWSASMRLFILFATSFVAIAIPDFAFLVAFCGSFCISLVGLVLPPLIYIILSSSQKNLSQRLTIPSLILHWILFIIGVTVCTASSGHILYMKLSYM</sequence>
<evidence type="ECO:0000256" key="2">
    <source>
        <dbReference type="ARBA" id="ARBA00022692"/>
    </source>
</evidence>
<evidence type="ECO:0000313" key="7">
    <source>
        <dbReference type="EMBL" id="CAD8454948.1"/>
    </source>
</evidence>